<dbReference type="Proteomes" id="UP000181980">
    <property type="component" value="Unassembled WGS sequence"/>
</dbReference>
<dbReference type="GO" id="GO:0006355">
    <property type="term" value="P:regulation of DNA-templated transcription"/>
    <property type="evidence" value="ECO:0007669"/>
    <property type="project" value="InterPro"/>
</dbReference>
<reference evidence="3" key="1">
    <citation type="submission" date="2016-10" db="EMBL/GenBank/DDBJ databases">
        <authorList>
            <person name="Varghese N."/>
            <person name="Submissions S."/>
        </authorList>
    </citation>
    <scope>NUCLEOTIDE SEQUENCE [LARGE SCALE GENOMIC DNA]</scope>
    <source>
        <strain evidence="3">DSM 45237</strain>
    </source>
</reference>
<accession>A0A1H5PRN2</accession>
<proteinExistence type="predicted"/>
<evidence type="ECO:0008006" key="4">
    <source>
        <dbReference type="Google" id="ProtNLM"/>
    </source>
</evidence>
<evidence type="ECO:0000313" key="3">
    <source>
        <dbReference type="Proteomes" id="UP000181980"/>
    </source>
</evidence>
<sequence>MAMTLRLTEEETEALRRQAEREHRSMQEEARLAIREHIARTDRSRRIEEITREGIERHAGLLARLAE</sequence>
<feature type="region of interest" description="Disordered" evidence="1">
    <location>
        <begin position="1"/>
        <end position="28"/>
    </location>
</feature>
<dbReference type="AlphaFoldDB" id="A0A1H5PRN2"/>
<dbReference type="SUPFAM" id="SSF47598">
    <property type="entry name" value="Ribbon-helix-helix"/>
    <property type="match status" value="1"/>
</dbReference>
<gene>
    <name evidence="2" type="ORF">SAMN04488561_5361</name>
</gene>
<organism evidence="2 3">
    <name type="scientific">Jiangella alba</name>
    <dbReference type="NCBI Taxonomy" id="561176"/>
    <lineage>
        <taxon>Bacteria</taxon>
        <taxon>Bacillati</taxon>
        <taxon>Actinomycetota</taxon>
        <taxon>Actinomycetes</taxon>
        <taxon>Jiangellales</taxon>
        <taxon>Jiangellaceae</taxon>
        <taxon>Jiangella</taxon>
    </lineage>
</organism>
<evidence type="ECO:0000256" key="1">
    <source>
        <dbReference type="SAM" id="MobiDB-lite"/>
    </source>
</evidence>
<dbReference type="EMBL" id="FNUC01000004">
    <property type="protein sequence ID" value="SEF16379.1"/>
    <property type="molecule type" value="Genomic_DNA"/>
</dbReference>
<feature type="compositionally biased region" description="Basic and acidic residues" evidence="1">
    <location>
        <begin position="7"/>
        <end position="28"/>
    </location>
</feature>
<protein>
    <recommendedName>
        <fullName evidence="4">Ribbon-helix-helix protein, copG family</fullName>
    </recommendedName>
</protein>
<dbReference type="STRING" id="561176.SAMN04488561_5361"/>
<dbReference type="InterPro" id="IPR010985">
    <property type="entry name" value="Ribbon_hlx_hlx"/>
</dbReference>
<evidence type="ECO:0000313" key="2">
    <source>
        <dbReference type="EMBL" id="SEF16379.1"/>
    </source>
</evidence>
<dbReference type="RefSeq" id="WP_171906616.1">
    <property type="nucleotide sequence ID" value="NZ_FNUC01000004.1"/>
</dbReference>
<keyword evidence="3" id="KW-1185">Reference proteome</keyword>
<name>A0A1H5PRN2_9ACTN</name>